<organism evidence="3 4">
    <name type="scientific">Candidatus Jacksonbacteria bacterium RIFCSPLOWO2_02_FULL_44_20</name>
    <dbReference type="NCBI Taxonomy" id="1798460"/>
    <lineage>
        <taxon>Bacteria</taxon>
        <taxon>Candidatus Jacksoniibacteriota</taxon>
    </lineage>
</organism>
<keyword evidence="2" id="KW-1133">Transmembrane helix</keyword>
<evidence type="ECO:0000313" key="3">
    <source>
        <dbReference type="EMBL" id="OGY72800.1"/>
    </source>
</evidence>
<keyword evidence="2" id="KW-0812">Transmembrane</keyword>
<dbReference type="AlphaFoldDB" id="A0A1G2A9S9"/>
<accession>A0A1G2A9S9</accession>
<feature type="region of interest" description="Disordered" evidence="1">
    <location>
        <begin position="273"/>
        <end position="297"/>
    </location>
</feature>
<comment type="caution">
    <text evidence="3">The sequence shown here is derived from an EMBL/GenBank/DDBJ whole genome shotgun (WGS) entry which is preliminary data.</text>
</comment>
<reference evidence="3 4" key="1">
    <citation type="journal article" date="2016" name="Nat. Commun.">
        <title>Thousands of microbial genomes shed light on interconnected biogeochemical processes in an aquifer system.</title>
        <authorList>
            <person name="Anantharaman K."/>
            <person name="Brown C.T."/>
            <person name="Hug L.A."/>
            <person name="Sharon I."/>
            <person name="Castelle C.J."/>
            <person name="Probst A.J."/>
            <person name="Thomas B.C."/>
            <person name="Singh A."/>
            <person name="Wilkins M.J."/>
            <person name="Karaoz U."/>
            <person name="Brodie E.L."/>
            <person name="Williams K.H."/>
            <person name="Hubbard S.S."/>
            <person name="Banfield J.F."/>
        </authorList>
    </citation>
    <scope>NUCLEOTIDE SEQUENCE [LARGE SCALE GENOMIC DNA]</scope>
</reference>
<proteinExistence type="predicted"/>
<feature type="compositionally biased region" description="Basic and acidic residues" evidence="1">
    <location>
        <begin position="273"/>
        <end position="284"/>
    </location>
</feature>
<evidence type="ECO:0000256" key="1">
    <source>
        <dbReference type="SAM" id="MobiDB-lite"/>
    </source>
</evidence>
<evidence type="ECO:0000313" key="4">
    <source>
        <dbReference type="Proteomes" id="UP000178315"/>
    </source>
</evidence>
<gene>
    <name evidence="3" type="ORF">A3H61_02505</name>
</gene>
<name>A0A1G2A9S9_9BACT</name>
<protein>
    <recommendedName>
        <fullName evidence="5">DUF5667 domain-containing protein</fullName>
    </recommendedName>
</protein>
<evidence type="ECO:0008006" key="5">
    <source>
        <dbReference type="Google" id="ProtNLM"/>
    </source>
</evidence>
<dbReference type="Proteomes" id="UP000178315">
    <property type="component" value="Unassembled WGS sequence"/>
</dbReference>
<keyword evidence="2" id="KW-0472">Membrane</keyword>
<feature type="region of interest" description="Disordered" evidence="1">
    <location>
        <begin position="236"/>
        <end position="260"/>
    </location>
</feature>
<feature type="transmembrane region" description="Helical" evidence="2">
    <location>
        <begin position="61"/>
        <end position="81"/>
    </location>
</feature>
<dbReference type="EMBL" id="MHJU01000023">
    <property type="protein sequence ID" value="OGY72800.1"/>
    <property type="molecule type" value="Genomic_DNA"/>
</dbReference>
<evidence type="ECO:0000256" key="2">
    <source>
        <dbReference type="SAM" id="Phobius"/>
    </source>
</evidence>
<sequence length="359" mass="40043">MKNIKQQLAELKNDVPETARFLFLRERLMDKIAFRQFNESRTHQYTIFSIFFANLFTPQSVAYAVVGVFCLLVIATSAHIIPSLYGANPGEPLYNARVAIERMPLIVMSDQNKVVKEASLAKKRQNEVDTILASSAGAEDKSKKVESVVKHLSRNISETSKQINELGKNKNETQKVRDAVSAVKVSVADIKKSIKELNTAVAEGELSEETSEVTQKVSLQITDAEFTTLGILIEAEDQENPQESTSPKQPTKPESADEEVRMDLESAMSDLEKAVQELKAESKSEPAPVPSEEEVKTEEVILDVTAIIDQESSEREQKERIQTIDNLIAQAKEFVLQSEFKSAWSAIKEAQKLVQSDNN</sequence>